<feature type="compositionally biased region" description="Basic and acidic residues" evidence="1">
    <location>
        <begin position="365"/>
        <end position="402"/>
    </location>
</feature>
<evidence type="ECO:0000256" key="2">
    <source>
        <dbReference type="SAM" id="Phobius"/>
    </source>
</evidence>
<name>A0A6H5INE9_9HYME</name>
<keyword evidence="4" id="KW-1185">Reference proteome</keyword>
<feature type="region of interest" description="Disordered" evidence="1">
    <location>
        <begin position="290"/>
        <end position="315"/>
    </location>
</feature>
<evidence type="ECO:0000313" key="3">
    <source>
        <dbReference type="EMBL" id="CAB0038236.1"/>
    </source>
</evidence>
<accession>A0A6H5INE9</accession>
<keyword evidence="2" id="KW-0812">Transmembrane</keyword>
<dbReference type="AlphaFoldDB" id="A0A6H5INE9"/>
<keyword evidence="2" id="KW-0472">Membrane</keyword>
<feature type="region of interest" description="Disordered" evidence="1">
    <location>
        <begin position="365"/>
        <end position="413"/>
    </location>
</feature>
<sequence length="413" mass="46847">MALASSRQQVHSKGNGGAREQKNSYKSLFMMSSSPRARQREKKLSLATSLRSYYHLLLLLLVLVFILAYGSDYDALKMRRHCAGGPILSEAGCNLVGEGSSTSELDGSQDAGKCVCGHPVLWCPEDPQPYMFKTKHECELNLAAKMAYASPGCERNTIERKRKRVRFGSSLQLKYREDLIKTLAPGQYTWTFSLSTTTATRPGSSSSSSSSPTTRSIVGIAMREARADLISYTLGSAVLPPLQNCCFSTQIIQHRSIQFYVFFISLSTRFIVKRGQRKFNEIYSRFQKQRKVKITPESQEKRKRSPVGRTTARELRSEEIDRSGALAARYRIKSARENGEIGEKLLMTNEKRAAADRAFRQRNAEIERERSRCRRGKSEGEKERQKDVERKVRRAHVAEATRRTIRSLRINPQ</sequence>
<feature type="region of interest" description="Disordered" evidence="1">
    <location>
        <begin position="1"/>
        <end position="20"/>
    </location>
</feature>
<protein>
    <submittedName>
        <fullName evidence="3">Uncharacterized protein</fullName>
    </submittedName>
</protein>
<reference evidence="3 4" key="1">
    <citation type="submission" date="2020-02" db="EMBL/GenBank/DDBJ databases">
        <authorList>
            <person name="Ferguson B K."/>
        </authorList>
    </citation>
    <scope>NUCLEOTIDE SEQUENCE [LARGE SCALE GENOMIC DNA]</scope>
</reference>
<feature type="transmembrane region" description="Helical" evidence="2">
    <location>
        <begin position="52"/>
        <end position="70"/>
    </location>
</feature>
<gene>
    <name evidence="3" type="ORF">TBRA_LOCUS10024</name>
</gene>
<dbReference type="OrthoDB" id="5976811at2759"/>
<evidence type="ECO:0000256" key="1">
    <source>
        <dbReference type="SAM" id="MobiDB-lite"/>
    </source>
</evidence>
<evidence type="ECO:0000313" key="4">
    <source>
        <dbReference type="Proteomes" id="UP000479190"/>
    </source>
</evidence>
<dbReference type="Proteomes" id="UP000479190">
    <property type="component" value="Unassembled WGS sequence"/>
</dbReference>
<keyword evidence="2" id="KW-1133">Transmembrane helix</keyword>
<dbReference type="EMBL" id="CADCXV010000898">
    <property type="protein sequence ID" value="CAB0038236.1"/>
    <property type="molecule type" value="Genomic_DNA"/>
</dbReference>
<feature type="compositionally biased region" description="Polar residues" evidence="1">
    <location>
        <begin position="1"/>
        <end position="12"/>
    </location>
</feature>
<proteinExistence type="predicted"/>
<organism evidence="3 4">
    <name type="scientific">Trichogramma brassicae</name>
    <dbReference type="NCBI Taxonomy" id="86971"/>
    <lineage>
        <taxon>Eukaryota</taxon>
        <taxon>Metazoa</taxon>
        <taxon>Ecdysozoa</taxon>
        <taxon>Arthropoda</taxon>
        <taxon>Hexapoda</taxon>
        <taxon>Insecta</taxon>
        <taxon>Pterygota</taxon>
        <taxon>Neoptera</taxon>
        <taxon>Endopterygota</taxon>
        <taxon>Hymenoptera</taxon>
        <taxon>Apocrita</taxon>
        <taxon>Proctotrupomorpha</taxon>
        <taxon>Chalcidoidea</taxon>
        <taxon>Trichogrammatidae</taxon>
        <taxon>Trichogramma</taxon>
    </lineage>
</organism>